<dbReference type="PANTHER" id="PTHR34289:SF8">
    <property type="entry name" value="DUF819 DOMAIN-CONTAINING PROTEIN"/>
    <property type="match status" value="1"/>
</dbReference>
<evidence type="ECO:0000313" key="2">
    <source>
        <dbReference type="EMBL" id="SFQ82247.1"/>
    </source>
</evidence>
<feature type="transmembrane region" description="Helical" evidence="1">
    <location>
        <begin position="249"/>
        <end position="269"/>
    </location>
</feature>
<feature type="transmembrane region" description="Helical" evidence="1">
    <location>
        <begin position="358"/>
        <end position="385"/>
    </location>
</feature>
<feature type="transmembrane region" description="Helical" evidence="1">
    <location>
        <begin position="305"/>
        <end position="324"/>
    </location>
</feature>
<organism evidence="2 3">
    <name type="scientific">Priestia endophytica DSM 13796</name>
    <dbReference type="NCBI Taxonomy" id="1121089"/>
    <lineage>
        <taxon>Bacteria</taxon>
        <taxon>Bacillati</taxon>
        <taxon>Bacillota</taxon>
        <taxon>Bacilli</taxon>
        <taxon>Bacillales</taxon>
        <taxon>Bacillaceae</taxon>
        <taxon>Priestia</taxon>
    </lineage>
</organism>
<dbReference type="GeneID" id="93712445"/>
<keyword evidence="1" id="KW-0472">Membrane</keyword>
<feature type="transmembrane region" description="Helical" evidence="1">
    <location>
        <begin position="94"/>
        <end position="116"/>
    </location>
</feature>
<keyword evidence="3" id="KW-1185">Reference proteome</keyword>
<dbReference type="InterPro" id="IPR008537">
    <property type="entry name" value="DUF819"/>
</dbReference>
<comment type="caution">
    <text evidence="2">The sequence shown here is derived from an EMBL/GenBank/DDBJ whole genome shotgun (WGS) entry which is preliminary data.</text>
</comment>
<keyword evidence="1" id="KW-0812">Transmembrane</keyword>
<protein>
    <submittedName>
        <fullName evidence="2">Uncharacterized membrane protein</fullName>
    </submittedName>
</protein>
<evidence type="ECO:0000313" key="3">
    <source>
        <dbReference type="Proteomes" id="UP000182762"/>
    </source>
</evidence>
<reference evidence="2 3" key="1">
    <citation type="submission" date="2016-10" db="EMBL/GenBank/DDBJ databases">
        <authorList>
            <person name="Varghese N."/>
            <person name="Submissions S."/>
        </authorList>
    </citation>
    <scope>NUCLEOTIDE SEQUENCE [LARGE SCALE GENOMIC DNA]</scope>
    <source>
        <strain evidence="2 3">DSM 13796</strain>
    </source>
</reference>
<proteinExistence type="predicted"/>
<gene>
    <name evidence="2" type="ORF">SAMN02745910_03870</name>
</gene>
<sequence length="388" mass="42085">MIEDGFLYVSILIAFTAVVALAESKIKSKFFKYVPGIVLIYIGCTLMQTFGLFGTSDSMDSTYNSLRGALLPAMLMLMLLHCDLRKLFKLGPKMLLTFFAASFSIIAGFAITFALLQSFYAPGTDKAFAALSGSWTGGSANMVVLQDILNVPEGIFGYALIMDTINYSIWVMFMFWLVPFATVFNKWTKTDTKYLDQVTAELAASSEESESKNIGFVEMLGMLALGLFVAAISTAIGNRLPELGEAVNGTTWTIIIASFIGVVLAMTKVAKIPGSMELSKVMLYIVIALIASHADFSQILQAPIYILSGFMILLFHALIMILLAKIFKLDLFTMGVASLANVGGIASAPILAGSFHRSLIPIGIIMAIMGSFFGTYFGLITNFILSKL</sequence>
<accession>A0A1I6BN50</accession>
<keyword evidence="1" id="KW-1133">Transmembrane helix</keyword>
<feature type="transmembrane region" description="Helical" evidence="1">
    <location>
        <begin position="34"/>
        <end position="53"/>
    </location>
</feature>
<feature type="transmembrane region" description="Helical" evidence="1">
    <location>
        <begin position="331"/>
        <end position="352"/>
    </location>
</feature>
<dbReference type="PANTHER" id="PTHR34289">
    <property type="entry name" value="PROTEIN, PUTATIVE (DUF819)-RELATED"/>
    <property type="match status" value="1"/>
</dbReference>
<dbReference type="EMBL" id="FOXX01000011">
    <property type="protein sequence ID" value="SFQ82247.1"/>
    <property type="molecule type" value="Genomic_DNA"/>
</dbReference>
<dbReference type="RefSeq" id="WP_061802440.1">
    <property type="nucleotide sequence ID" value="NZ_FOXX01000011.1"/>
</dbReference>
<dbReference type="Proteomes" id="UP000182762">
    <property type="component" value="Unassembled WGS sequence"/>
</dbReference>
<feature type="transmembrane region" description="Helical" evidence="1">
    <location>
        <begin position="281"/>
        <end position="299"/>
    </location>
</feature>
<feature type="transmembrane region" description="Helical" evidence="1">
    <location>
        <begin position="167"/>
        <end position="184"/>
    </location>
</feature>
<dbReference type="Pfam" id="PF05684">
    <property type="entry name" value="DUF819"/>
    <property type="match status" value="1"/>
</dbReference>
<feature type="transmembrane region" description="Helical" evidence="1">
    <location>
        <begin position="216"/>
        <end position="237"/>
    </location>
</feature>
<name>A0A1I6BN50_9BACI</name>
<feature type="transmembrane region" description="Helical" evidence="1">
    <location>
        <begin position="65"/>
        <end position="82"/>
    </location>
</feature>
<evidence type="ECO:0000256" key="1">
    <source>
        <dbReference type="SAM" id="Phobius"/>
    </source>
</evidence>
<feature type="transmembrane region" description="Helical" evidence="1">
    <location>
        <begin position="6"/>
        <end position="22"/>
    </location>
</feature>